<keyword evidence="1" id="KW-0479">Metal-binding</keyword>
<gene>
    <name evidence="3" type="ORF">ONE63_001031</name>
</gene>
<evidence type="ECO:0000256" key="1">
    <source>
        <dbReference type="PROSITE-ProRule" id="PRU00042"/>
    </source>
</evidence>
<comment type="caution">
    <text evidence="3">The sequence shown here is derived from an EMBL/GenBank/DDBJ whole genome shotgun (WGS) entry which is preliminary data.</text>
</comment>
<evidence type="ECO:0000313" key="3">
    <source>
        <dbReference type="EMBL" id="KAJ1523138.1"/>
    </source>
</evidence>
<dbReference type="Proteomes" id="UP001075354">
    <property type="component" value="Chromosome 10"/>
</dbReference>
<reference evidence="3" key="1">
    <citation type="submission" date="2022-12" db="EMBL/GenBank/DDBJ databases">
        <title>Chromosome-level genome assembly of the bean flower thrips Megalurothrips usitatus.</title>
        <authorList>
            <person name="Ma L."/>
            <person name="Liu Q."/>
            <person name="Li H."/>
            <person name="Cai W."/>
        </authorList>
    </citation>
    <scope>NUCLEOTIDE SEQUENCE</scope>
    <source>
        <strain evidence="3">Cailab_2022a</strain>
    </source>
</reference>
<dbReference type="AlphaFoldDB" id="A0AAV7XFG0"/>
<proteinExistence type="predicted"/>
<feature type="domain" description="C2H2-type" evidence="2">
    <location>
        <begin position="296"/>
        <end position="321"/>
    </location>
</feature>
<dbReference type="GO" id="GO:0008270">
    <property type="term" value="F:zinc ion binding"/>
    <property type="evidence" value="ECO:0007669"/>
    <property type="project" value="UniProtKB-KW"/>
</dbReference>
<sequence>MSVSDPEFSNPSTNASLTWLMNKNITPWPRELTAWRDTSKRRLKDLQEPVEVVEPVDTTQAKKRKTTHKKKVKTNNAKAASYTTKFPQILEPQGWTLLEIDFEYLQGNSLLKMDVEYKKFEKFVLHKLRELDRDYVFGDFDEKPLNERRAIIFLSFSKLFPVVTVANSKNEHWRPTRQEMRDSFLLQVKSYADLKTVLDARLKKIKRFNLTDQPLPIIISEKEKDTVKHKCLIKFDSFEFHDLESPMKAVDIAFKSYHSLHACYPIEAEPLWMFLQKGVYNFTTKWDKHYDSVARFICGEDSCGRSFDACNIYVKHLRKVHKCVDEVHIDIPQNCDDAVCGAETNGDNDDSGLFDVNESVDLVPNLSAADFQANYEKSIEVLVAKLYKNPSIPRNFVQTLIDDVDFFLHGGFVEILESKVLKALQASKAPQSDVTDIETIFNCIKDPFKGLSTDHRRMEHFKALDIMCLQ</sequence>
<keyword evidence="4" id="KW-1185">Reference proteome</keyword>
<dbReference type="InterPro" id="IPR013087">
    <property type="entry name" value="Znf_C2H2_type"/>
</dbReference>
<evidence type="ECO:0000259" key="2">
    <source>
        <dbReference type="PROSITE" id="PS50157"/>
    </source>
</evidence>
<keyword evidence="1" id="KW-0862">Zinc</keyword>
<organism evidence="3 4">
    <name type="scientific">Megalurothrips usitatus</name>
    <name type="common">bean blossom thrips</name>
    <dbReference type="NCBI Taxonomy" id="439358"/>
    <lineage>
        <taxon>Eukaryota</taxon>
        <taxon>Metazoa</taxon>
        <taxon>Ecdysozoa</taxon>
        <taxon>Arthropoda</taxon>
        <taxon>Hexapoda</taxon>
        <taxon>Insecta</taxon>
        <taxon>Pterygota</taxon>
        <taxon>Neoptera</taxon>
        <taxon>Paraneoptera</taxon>
        <taxon>Thysanoptera</taxon>
        <taxon>Terebrantia</taxon>
        <taxon>Thripoidea</taxon>
        <taxon>Thripidae</taxon>
        <taxon>Megalurothrips</taxon>
    </lineage>
</organism>
<dbReference type="EMBL" id="JAPTSV010000010">
    <property type="protein sequence ID" value="KAJ1523138.1"/>
    <property type="molecule type" value="Genomic_DNA"/>
</dbReference>
<accession>A0AAV7XFG0</accession>
<dbReference type="PROSITE" id="PS50157">
    <property type="entry name" value="ZINC_FINGER_C2H2_2"/>
    <property type="match status" value="1"/>
</dbReference>
<protein>
    <recommendedName>
        <fullName evidence="2">C2H2-type domain-containing protein</fullName>
    </recommendedName>
</protein>
<dbReference type="PROSITE" id="PS00028">
    <property type="entry name" value="ZINC_FINGER_C2H2_1"/>
    <property type="match status" value="1"/>
</dbReference>
<evidence type="ECO:0000313" key="4">
    <source>
        <dbReference type="Proteomes" id="UP001075354"/>
    </source>
</evidence>
<keyword evidence="1" id="KW-0863">Zinc-finger</keyword>
<name>A0AAV7XFG0_9NEOP</name>